<dbReference type="EMBL" id="JAOPGA020000512">
    <property type="protein sequence ID" value="KAL0479213.1"/>
    <property type="molecule type" value="Genomic_DNA"/>
</dbReference>
<evidence type="ECO:0000313" key="2">
    <source>
        <dbReference type="EMBL" id="KAL0479213.1"/>
    </source>
</evidence>
<sequence>MSSYIQYDPNQVVTNKDGIPIYGMDLELEAKKMAKYDKEKENDVRYWIEAVTGEQFKSEDFQESLMDGVLLCKLVNTIKPGSIPKINNSKLPFMKMENIGYFLKAGAAMGLKPHDSFQTVDLYEGKNIPQVIQSLFNFGGVVQKLPGYDGPLLGVKFADKSNIQFTEDQLRRSSNTVGLQYEGSYKHETGLNASREVVKTKDSGIRGATTQQMSGSIAYEQGKSIHNNIVKNVSSPTRATSGSSFVNTDAQQDSTLDDLERLAELRDAGILTEEEFETKKQQILGL</sequence>
<dbReference type="Pfam" id="PF09851">
    <property type="entry name" value="SHOCT"/>
    <property type="match status" value="1"/>
</dbReference>
<reference evidence="2 3" key="1">
    <citation type="submission" date="2024-03" db="EMBL/GenBank/DDBJ databases">
        <title>The Acrasis kona genome and developmental transcriptomes reveal deep origins of eukaryotic multicellular pathways.</title>
        <authorList>
            <person name="Sheikh S."/>
            <person name="Fu C.-J."/>
            <person name="Brown M.W."/>
            <person name="Baldauf S.L."/>
        </authorList>
    </citation>
    <scope>NUCLEOTIDE SEQUENCE [LARGE SCALE GENOMIC DNA]</scope>
    <source>
        <strain evidence="2 3">ATCC MYA-3509</strain>
    </source>
</reference>
<dbReference type="InterPro" id="IPR036872">
    <property type="entry name" value="CH_dom_sf"/>
</dbReference>
<dbReference type="GO" id="GO:0007015">
    <property type="term" value="P:actin filament organization"/>
    <property type="evidence" value="ECO:0007669"/>
    <property type="project" value="TreeGrafter"/>
</dbReference>
<dbReference type="Gene3D" id="1.10.418.10">
    <property type="entry name" value="Calponin-like domain"/>
    <property type="match status" value="1"/>
</dbReference>
<dbReference type="PROSITE" id="PS50021">
    <property type="entry name" value="CH"/>
    <property type="match status" value="1"/>
</dbReference>
<dbReference type="GO" id="GO:0015629">
    <property type="term" value="C:actin cytoskeleton"/>
    <property type="evidence" value="ECO:0007669"/>
    <property type="project" value="TreeGrafter"/>
</dbReference>
<dbReference type="PRINTS" id="PR00888">
    <property type="entry name" value="SM22CALPONIN"/>
</dbReference>
<dbReference type="Proteomes" id="UP001431209">
    <property type="component" value="Unassembled WGS sequence"/>
</dbReference>
<dbReference type="GO" id="GO:0051015">
    <property type="term" value="F:actin filament binding"/>
    <property type="evidence" value="ECO:0007669"/>
    <property type="project" value="TreeGrafter"/>
</dbReference>
<organism evidence="2 3">
    <name type="scientific">Acrasis kona</name>
    <dbReference type="NCBI Taxonomy" id="1008807"/>
    <lineage>
        <taxon>Eukaryota</taxon>
        <taxon>Discoba</taxon>
        <taxon>Heterolobosea</taxon>
        <taxon>Tetramitia</taxon>
        <taxon>Eutetramitia</taxon>
        <taxon>Acrasidae</taxon>
        <taxon>Acrasis</taxon>
    </lineage>
</organism>
<dbReference type="InterPro" id="IPR003096">
    <property type="entry name" value="SM22_calponin"/>
</dbReference>
<keyword evidence="3" id="KW-1185">Reference proteome</keyword>
<protein>
    <recommendedName>
        <fullName evidence="1">Calponin-homology (CH) domain-containing protein</fullName>
    </recommendedName>
</protein>
<proteinExistence type="predicted"/>
<dbReference type="InterPro" id="IPR050606">
    <property type="entry name" value="Calponin-like"/>
</dbReference>
<dbReference type="InterPro" id="IPR001997">
    <property type="entry name" value="Calponin/LIMCH1"/>
</dbReference>
<comment type="caution">
    <text evidence="2">The sequence shown here is derived from an EMBL/GenBank/DDBJ whole genome shotgun (WGS) entry which is preliminary data.</text>
</comment>
<accession>A0AAW2YQN5</accession>
<name>A0AAW2YQN5_9EUKA</name>
<dbReference type="AlphaFoldDB" id="A0AAW2YQN5"/>
<dbReference type="Pfam" id="PF00307">
    <property type="entry name" value="CH"/>
    <property type="match status" value="1"/>
</dbReference>
<gene>
    <name evidence="2" type="ORF">AKO1_008036</name>
</gene>
<dbReference type="InterPro" id="IPR001715">
    <property type="entry name" value="CH_dom"/>
</dbReference>
<dbReference type="GO" id="GO:0031032">
    <property type="term" value="P:actomyosin structure organization"/>
    <property type="evidence" value="ECO:0007669"/>
    <property type="project" value="InterPro"/>
</dbReference>
<feature type="domain" description="Calponin-homology (CH)" evidence="1">
    <location>
        <begin position="38"/>
        <end position="143"/>
    </location>
</feature>
<evidence type="ECO:0000259" key="1">
    <source>
        <dbReference type="PROSITE" id="PS50021"/>
    </source>
</evidence>
<dbReference type="PANTHER" id="PTHR47385">
    <property type="entry name" value="CALPONIN"/>
    <property type="match status" value="1"/>
</dbReference>
<dbReference type="SUPFAM" id="SSF47576">
    <property type="entry name" value="Calponin-homology domain, CH-domain"/>
    <property type="match status" value="1"/>
</dbReference>
<dbReference type="PRINTS" id="PR00889">
    <property type="entry name" value="CALPONIN"/>
</dbReference>
<evidence type="ECO:0000313" key="3">
    <source>
        <dbReference type="Proteomes" id="UP001431209"/>
    </source>
</evidence>
<dbReference type="InterPro" id="IPR018649">
    <property type="entry name" value="SHOCT"/>
</dbReference>
<dbReference type="PANTHER" id="PTHR47385:SF14">
    <property type="entry name" value="TRANSGELIN"/>
    <property type="match status" value="1"/>
</dbReference>
<dbReference type="SMART" id="SM00033">
    <property type="entry name" value="CH"/>
    <property type="match status" value="1"/>
</dbReference>